<dbReference type="Pfam" id="PF01734">
    <property type="entry name" value="Patatin"/>
    <property type="match status" value="1"/>
</dbReference>
<comment type="subcellular location">
    <subcellularLocation>
        <location evidence="1">Membrane</location>
    </subcellularLocation>
</comment>
<dbReference type="Gene3D" id="3.40.1090.10">
    <property type="entry name" value="Cytosolic phospholipase A2 catalytic domain"/>
    <property type="match status" value="2"/>
</dbReference>
<dbReference type="GO" id="GO:0016042">
    <property type="term" value="P:lipid catabolic process"/>
    <property type="evidence" value="ECO:0007669"/>
    <property type="project" value="UniProtKB-UniRule"/>
</dbReference>
<dbReference type="Proteomes" id="UP000185680">
    <property type="component" value="Chromosome"/>
</dbReference>
<keyword evidence="5" id="KW-0472">Membrane</keyword>
<dbReference type="PANTHER" id="PTHR14226:SF29">
    <property type="entry name" value="NEUROPATHY TARGET ESTERASE SWS"/>
    <property type="match status" value="1"/>
</dbReference>
<accession>A0A1D8P0X5</accession>
<dbReference type="Pfam" id="PF01103">
    <property type="entry name" value="Omp85"/>
    <property type="match status" value="1"/>
</dbReference>
<evidence type="ECO:0000256" key="3">
    <source>
        <dbReference type="ARBA" id="ARBA00022963"/>
    </source>
</evidence>
<feature type="short sequence motif" description="GXSXG" evidence="6">
    <location>
        <begin position="91"/>
        <end position="95"/>
    </location>
</feature>
<organism evidence="8 9">
    <name type="scientific">Hydrogenophaga crassostreae</name>
    <dbReference type="NCBI Taxonomy" id="1763535"/>
    <lineage>
        <taxon>Bacteria</taxon>
        <taxon>Pseudomonadati</taxon>
        <taxon>Pseudomonadota</taxon>
        <taxon>Betaproteobacteria</taxon>
        <taxon>Burkholderiales</taxon>
        <taxon>Comamonadaceae</taxon>
        <taxon>Hydrogenophaga</taxon>
    </lineage>
</organism>
<evidence type="ECO:0000313" key="8">
    <source>
        <dbReference type="EMBL" id="AOW14980.1"/>
    </source>
</evidence>
<keyword evidence="2 6" id="KW-0378">Hydrolase</keyword>
<keyword evidence="4 6" id="KW-0443">Lipid metabolism</keyword>
<dbReference type="STRING" id="1763535.LPB072_21340"/>
<dbReference type="InterPro" id="IPR050301">
    <property type="entry name" value="NTE"/>
</dbReference>
<sequence length="776" mass="84069">MIHPSLPILSSRQSPLGRFQVWLLIGLTALSLTGQAHATSLAPAPDGIAAPLAHRPRIGLVLSGGGARGFAHVGVLKALEEARVPVDFIVGTSMGAIIGGLYASGMNADELERELVGVDWGDLFDRREPRQLLSQRRKEEDFEFAPMLQMGFRDGEFRLPSGAVSSRSLEMLLRRYTLTTRHLASFNGLPTPFRAIATNMETGKAVVLDRGDLAAALRASMSVPGVFSPLEVDGQILGDGGLVDNLPVSVARSMGADIIIAVNIGTPLAGRETLGTVLGVTAQMVNILTEQNVQASIATLTPKDLLLAPELGKLTSGDFDRAPELVKIGHTYAASVRQALRVYAAPEAEYATWQTQRIAQTLANSARVGSLKEVQFEGVSAERAERLREMLDMPLDQPVSVKQIEGDLQELAAMGDYERVDYRLDNQGAPGEEALVVSLRENDWGPNYLRIGMDLQTDFEGRSAFNLRLSHNRHWLTEGGAEWRNRIQVGETMGLYSEIYQPWGSRGQGFAAAYIDADLKRLELYNLNGDLAAIGRRQTVQVGADLGLPLDRLGRFGDLRLGSFANARRAVPELVSAGLVDEGVTVASESWREIGLRARVTSDQLDYANFPSSGYRTDAELAIGRLYNNGESNRFTRLNATATGVHSWGPHTLNASLRVGMASDIPVGAIDEYSLGGFQQLSGYRVGQVAGNYLTFGRLTYYQRLPWQGGVVRALFAGGSLEIGNAWADRSDMSLKDLRSGSSLFVGTDTGLGPLYLSVVHAPKGYTGLYLFLGRP</sequence>
<dbReference type="InterPro" id="IPR000184">
    <property type="entry name" value="Bac_surfAg_D15"/>
</dbReference>
<evidence type="ECO:0000256" key="4">
    <source>
        <dbReference type="ARBA" id="ARBA00023098"/>
    </source>
</evidence>
<dbReference type="PROSITE" id="PS51635">
    <property type="entry name" value="PNPLA"/>
    <property type="match status" value="1"/>
</dbReference>
<evidence type="ECO:0000313" key="9">
    <source>
        <dbReference type="Proteomes" id="UP000185680"/>
    </source>
</evidence>
<name>A0A1D8P0X5_9BURK</name>
<dbReference type="Gene3D" id="2.40.160.50">
    <property type="entry name" value="membrane protein fhac: a member of the omp85/tpsb transporter family"/>
    <property type="match status" value="1"/>
</dbReference>
<feature type="short sequence motif" description="GXGXXG" evidence="6">
    <location>
        <begin position="64"/>
        <end position="69"/>
    </location>
</feature>
<reference evidence="8 9" key="1">
    <citation type="submission" date="2016-10" db="EMBL/GenBank/DDBJ databases">
        <title>Hydorgenophaga sp. LPB0072 isolated from gastropod.</title>
        <authorList>
            <person name="Kim E."/>
            <person name="Yi H."/>
        </authorList>
    </citation>
    <scope>NUCLEOTIDE SEQUENCE [LARGE SCALE GENOMIC DNA]</scope>
    <source>
        <strain evidence="8 9">LPB0072</strain>
    </source>
</reference>
<dbReference type="InterPro" id="IPR002641">
    <property type="entry name" value="PNPLA_dom"/>
</dbReference>
<dbReference type="PANTHER" id="PTHR14226">
    <property type="entry name" value="NEUROPATHY TARGET ESTERASE/SWISS CHEESE D.MELANOGASTER"/>
    <property type="match status" value="1"/>
</dbReference>
<dbReference type="SUPFAM" id="SSF52151">
    <property type="entry name" value="FabD/lysophospholipase-like"/>
    <property type="match status" value="1"/>
</dbReference>
<evidence type="ECO:0000256" key="5">
    <source>
        <dbReference type="ARBA" id="ARBA00023136"/>
    </source>
</evidence>
<proteinExistence type="predicted"/>
<evidence type="ECO:0000256" key="6">
    <source>
        <dbReference type="PROSITE-ProRule" id="PRU01161"/>
    </source>
</evidence>
<evidence type="ECO:0000256" key="1">
    <source>
        <dbReference type="ARBA" id="ARBA00004370"/>
    </source>
</evidence>
<feature type="domain" description="PNPLA" evidence="7">
    <location>
        <begin position="60"/>
        <end position="252"/>
    </location>
</feature>
<dbReference type="InterPro" id="IPR016035">
    <property type="entry name" value="Acyl_Trfase/lysoPLipase"/>
</dbReference>
<feature type="short sequence motif" description="DGA/G" evidence="6">
    <location>
        <begin position="239"/>
        <end position="241"/>
    </location>
</feature>
<dbReference type="GO" id="GO:0016787">
    <property type="term" value="F:hydrolase activity"/>
    <property type="evidence" value="ECO:0007669"/>
    <property type="project" value="UniProtKB-UniRule"/>
</dbReference>
<gene>
    <name evidence="8" type="ORF">LPB072_21340</name>
</gene>
<dbReference type="AlphaFoldDB" id="A0A1D8P0X5"/>
<dbReference type="CDD" id="cd07205">
    <property type="entry name" value="Pat_PNPLA6_PNPLA7_NTE1_like"/>
    <property type="match status" value="1"/>
</dbReference>
<evidence type="ECO:0000259" key="7">
    <source>
        <dbReference type="PROSITE" id="PS51635"/>
    </source>
</evidence>
<dbReference type="RefSeq" id="WP_066091347.1">
    <property type="nucleotide sequence ID" value="NZ_CP017476.1"/>
</dbReference>
<dbReference type="KEGG" id="hyl:LPB072_21340"/>
<feature type="active site" description="Nucleophile" evidence="6">
    <location>
        <position position="93"/>
    </location>
</feature>
<keyword evidence="3 6" id="KW-0442">Lipid degradation</keyword>
<evidence type="ECO:0000256" key="2">
    <source>
        <dbReference type="ARBA" id="ARBA00022801"/>
    </source>
</evidence>
<feature type="active site" description="Proton acceptor" evidence="6">
    <location>
        <position position="239"/>
    </location>
</feature>
<dbReference type="OrthoDB" id="5290098at2"/>
<dbReference type="EMBL" id="CP017476">
    <property type="protein sequence ID" value="AOW14980.1"/>
    <property type="molecule type" value="Genomic_DNA"/>
</dbReference>
<dbReference type="GO" id="GO:0019867">
    <property type="term" value="C:outer membrane"/>
    <property type="evidence" value="ECO:0007669"/>
    <property type="project" value="InterPro"/>
</dbReference>
<protein>
    <recommendedName>
        <fullName evidence="7">PNPLA domain-containing protein</fullName>
    </recommendedName>
</protein>